<feature type="signal peptide" evidence="9">
    <location>
        <begin position="1"/>
        <end position="30"/>
    </location>
</feature>
<feature type="binding site" evidence="5">
    <location>
        <position position="645"/>
    </location>
    <ligand>
        <name>Ca(2+)</name>
        <dbReference type="ChEBI" id="CHEBI:29108"/>
        <label>1</label>
    </ligand>
</feature>
<evidence type="ECO:0000256" key="2">
    <source>
        <dbReference type="ARBA" id="ARBA00022837"/>
    </source>
</evidence>
<evidence type="ECO:0000256" key="8">
    <source>
        <dbReference type="SAM" id="MobiDB-lite"/>
    </source>
</evidence>
<dbReference type="RefSeq" id="WP_056945636.1">
    <property type="nucleotide sequence ID" value="NZ_AZEL01000080.1"/>
</dbReference>
<dbReference type="EMBL" id="AZEL01000080">
    <property type="protein sequence ID" value="KRL19683.1"/>
    <property type="molecule type" value="Genomic_DNA"/>
</dbReference>
<dbReference type="Proteomes" id="UP000051311">
    <property type="component" value="Unassembled WGS sequence"/>
</dbReference>
<dbReference type="eggNOG" id="COG1621">
    <property type="taxonomic scope" value="Bacteria"/>
</dbReference>
<protein>
    <submittedName>
        <fullName evidence="10">Levansucrase</fullName>
    </submittedName>
</protein>
<evidence type="ECO:0000256" key="7">
    <source>
        <dbReference type="RuleBase" id="RU361220"/>
    </source>
</evidence>
<keyword evidence="5" id="KW-0479">Metal-binding</keyword>
<dbReference type="Pfam" id="PF02435">
    <property type="entry name" value="Glyco_hydro_68"/>
    <property type="match status" value="1"/>
</dbReference>
<comment type="similarity">
    <text evidence="1 7">Belongs to the glycosyl hydrolase 68 family.</text>
</comment>
<dbReference type="GO" id="GO:0050053">
    <property type="term" value="F:levansucrase activity"/>
    <property type="evidence" value="ECO:0007669"/>
    <property type="project" value="InterPro"/>
</dbReference>
<comment type="caution">
    <text evidence="10">The sequence shown here is derived from an EMBL/GenBank/DDBJ whole genome shotgun (WGS) entry which is preliminary data.</text>
</comment>
<dbReference type="STRING" id="1423748.FC37_GL000462"/>
<evidence type="ECO:0000313" key="10">
    <source>
        <dbReference type="EMBL" id="KRL19683.1"/>
    </source>
</evidence>
<feature type="binding site" evidence="5">
    <location>
        <position position="643"/>
    </location>
    <ligand>
        <name>Ca(2+)</name>
        <dbReference type="ChEBI" id="CHEBI:29108"/>
        <label>1</label>
    </ligand>
</feature>
<feature type="binding site" evidence="5">
    <location>
        <position position="504"/>
    </location>
    <ligand>
        <name>Ca(2+)</name>
        <dbReference type="ChEBI" id="CHEBI:29108"/>
        <label>1</label>
    </ligand>
</feature>
<feature type="binding site" evidence="5">
    <location>
        <position position="301"/>
    </location>
    <ligand>
        <name>Ca(2+)</name>
        <dbReference type="ChEBI" id="CHEBI:29108"/>
        <label>1</label>
    </ligand>
</feature>
<dbReference type="GO" id="GO:0009758">
    <property type="term" value="P:carbohydrate utilization"/>
    <property type="evidence" value="ECO:0007669"/>
    <property type="project" value="InterPro"/>
</dbReference>
<feature type="region of interest" description="Disordered" evidence="8">
    <location>
        <begin position="35"/>
        <end position="155"/>
    </location>
</feature>
<feature type="active site" description="Nucleophile" evidence="3">
    <location>
        <position position="256"/>
    </location>
</feature>
<dbReference type="Gene3D" id="2.115.10.20">
    <property type="entry name" value="Glycosyl hydrolase domain, family 43"/>
    <property type="match status" value="1"/>
</dbReference>
<organism evidence="10 11">
    <name type="scientific">Lactobacillus gallinarum DSM 10532 = JCM 2011</name>
    <dbReference type="NCBI Taxonomy" id="1423748"/>
    <lineage>
        <taxon>Bacteria</taxon>
        <taxon>Bacillati</taxon>
        <taxon>Bacillota</taxon>
        <taxon>Bacilli</taxon>
        <taxon>Lactobacillales</taxon>
        <taxon>Lactobacillaceae</taxon>
        <taxon>Lactobacillus</taxon>
    </lineage>
</organism>
<feature type="binding site" evidence="5">
    <location>
        <position position="433"/>
    </location>
    <ligand>
        <name>Ca(2+)</name>
        <dbReference type="ChEBI" id="CHEBI:29108"/>
        <label>1</label>
    </ligand>
</feature>
<feature type="binding site" evidence="4">
    <location>
        <position position="525"/>
    </location>
    <ligand>
        <name>substrate</name>
    </ligand>
</feature>
<feature type="binding site" evidence="5">
    <location>
        <position position="472"/>
    </location>
    <ligand>
        <name>Ca(2+)</name>
        <dbReference type="ChEBI" id="CHEBI:29108"/>
        <label>1</label>
    </ligand>
</feature>
<evidence type="ECO:0000256" key="3">
    <source>
        <dbReference type="PIRSR" id="PIRSR603469-1"/>
    </source>
</evidence>
<gene>
    <name evidence="10" type="ORF">FC37_GL000462</name>
</gene>
<feature type="binding site" evidence="5">
    <location>
        <position position="470"/>
    </location>
    <ligand>
        <name>Ca(2+)</name>
        <dbReference type="ChEBI" id="CHEBI:29108"/>
        <label>1</label>
    </ligand>
</feature>
<keyword evidence="9" id="KW-0732">Signal</keyword>
<dbReference type="OrthoDB" id="2210426at2"/>
<feature type="compositionally biased region" description="Low complexity" evidence="8">
    <location>
        <begin position="74"/>
        <end position="107"/>
    </location>
</feature>
<proteinExistence type="inferred from homology"/>
<evidence type="ECO:0000256" key="9">
    <source>
        <dbReference type="SAM" id="SignalP"/>
    </source>
</evidence>
<dbReference type="PATRIC" id="fig|1423748.3.peg.489"/>
<sequence>MNNKKTLVTFASAAVLLSLFTMTNEKTVYADVTEQPTSNQEEAITTNNQATDVKQAQTTENNEVVTQDNKKSDSNNSNSDQTENQTNNTNVTNDTNQNGQTNNQNSNMDITNEVNVTDQDQDTQNSQNVQQNNVDQSIDNTVYNSNSNTVTNSNTNNYQLTDQALQTLKLADIDPSTLNLDQLTAIRKINFKNDTVDTSTHWSYSQYAGVAKKMIDQDKRYRVPYFNAKKIKNMPATVTRDAQTGQVAESELEIWDSWPVQDAKTGRVVNYKGYQLMIAMMGIPNQNDAHIYLLYNKYNDNNFNHWKCAGPVFGFNAKETSQEWSGSATVNKDGSIQLFYADVDTSENTNHQKIATVNLKLKVNKKKNTIKIAKRSHRHVLFTGDGKQYQTYNQWKSTNKGADNIAMRDAHVISVKGTRYLVFEASTGKDNYQGEEQVYKWQNYGGTPKEAMENFLKVTANQDMTSRATWANAAIGIIRLTKNENNPKVVAVLPPLVNSLMVSDEIERPNIIPMNGKYYLFATTRLNRGTGDDLWQRADNEVGDNVAMLGWVSDHLTYGYKPLNDDAGVLVASVPFNWRTSTYSYYAVPVNGSKNEVLITSYMTNRGFASGPNKRSTMAPAFLVKINPDNTTEVENIATAQGDWVYDKKSKRKSMIAKNIRGAHLKGEPTEHSWFDKA</sequence>
<reference evidence="10 11" key="1">
    <citation type="journal article" date="2015" name="Genome Announc.">
        <title>Expanding the biotechnology potential of lactobacilli through comparative genomics of 213 strains and associated genera.</title>
        <authorList>
            <person name="Sun Z."/>
            <person name="Harris H.M."/>
            <person name="McCann A."/>
            <person name="Guo C."/>
            <person name="Argimon S."/>
            <person name="Zhang W."/>
            <person name="Yang X."/>
            <person name="Jeffery I.B."/>
            <person name="Cooney J.C."/>
            <person name="Kagawa T.F."/>
            <person name="Liu W."/>
            <person name="Song Y."/>
            <person name="Salvetti E."/>
            <person name="Wrobel A."/>
            <person name="Rasinkangas P."/>
            <person name="Parkhill J."/>
            <person name="Rea M.C."/>
            <person name="O'Sullivan O."/>
            <person name="Ritari J."/>
            <person name="Douillard F.P."/>
            <person name="Paul Ross R."/>
            <person name="Yang R."/>
            <person name="Briner A.E."/>
            <person name="Felis G.E."/>
            <person name="de Vos W.M."/>
            <person name="Barrangou R."/>
            <person name="Klaenhammer T.R."/>
            <person name="Caufield P.W."/>
            <person name="Cui Y."/>
            <person name="Zhang H."/>
            <person name="O'Toole P.W."/>
        </authorList>
    </citation>
    <scope>NUCLEOTIDE SEQUENCE [LARGE SCALE GENOMIC DNA]</scope>
    <source>
        <strain evidence="10 11">DSM 10532</strain>
    </source>
</reference>
<feature type="binding site" evidence="4">
    <location>
        <position position="255"/>
    </location>
    <ligand>
        <name>substrate</name>
    </ligand>
</feature>
<dbReference type="InterPro" id="IPR023296">
    <property type="entry name" value="Glyco_hydro_beta-prop_sf"/>
</dbReference>
<name>A0A0R1NSL5_9LACO</name>
<evidence type="ECO:0000256" key="4">
    <source>
        <dbReference type="PIRSR" id="PIRSR603469-2"/>
    </source>
</evidence>
<keyword evidence="2 5" id="KW-0106">Calcium</keyword>
<feature type="chain" id="PRO_5006408623" evidence="9">
    <location>
        <begin position="31"/>
        <end position="678"/>
    </location>
</feature>
<evidence type="ECO:0000256" key="6">
    <source>
        <dbReference type="PIRSR" id="PIRSR603469-4"/>
    </source>
</evidence>
<feature type="binding site" evidence="4">
    <location>
        <begin position="505"/>
        <end position="507"/>
    </location>
    <ligand>
        <name>substrate</name>
    </ligand>
</feature>
<dbReference type="AlphaFoldDB" id="A0A0R1NSL5"/>
<feature type="site" description="Transition state stabilizer" evidence="6">
    <location>
        <position position="409"/>
    </location>
</feature>
<dbReference type="GO" id="GO:0046872">
    <property type="term" value="F:metal ion binding"/>
    <property type="evidence" value="ECO:0007669"/>
    <property type="project" value="UniProtKB-KW"/>
</dbReference>
<accession>A0A0R1NSL5</accession>
<feature type="binding site" evidence="4">
    <location>
        <position position="325"/>
    </location>
    <ligand>
        <name>substrate</name>
    </ligand>
</feature>
<feature type="compositionally biased region" description="Low complexity" evidence="8">
    <location>
        <begin position="114"/>
        <end position="155"/>
    </location>
</feature>
<comment type="cofactor">
    <cofactor evidence="5">
        <name>Ca(2+)</name>
        <dbReference type="ChEBI" id="CHEBI:29108"/>
    </cofactor>
</comment>
<feature type="binding site" evidence="5">
    <location>
        <position position="650"/>
    </location>
    <ligand>
        <name>Ca(2+)</name>
        <dbReference type="ChEBI" id="CHEBI:29108"/>
        <label>1</label>
    </ligand>
</feature>
<dbReference type="SUPFAM" id="SSF75005">
    <property type="entry name" value="Arabinanase/levansucrase/invertase"/>
    <property type="match status" value="1"/>
</dbReference>
<feature type="compositionally biased region" description="Polar residues" evidence="8">
    <location>
        <begin position="35"/>
        <end position="65"/>
    </location>
</feature>
<evidence type="ECO:0000313" key="11">
    <source>
        <dbReference type="Proteomes" id="UP000051311"/>
    </source>
</evidence>
<evidence type="ECO:0000256" key="5">
    <source>
        <dbReference type="PIRSR" id="PIRSR603469-3"/>
    </source>
</evidence>
<feature type="binding site" evidence="5">
    <location>
        <position position="403"/>
    </location>
    <ligand>
        <name>Ca(2+)</name>
        <dbReference type="ChEBI" id="CHEBI:29108"/>
        <label>1</label>
    </ligand>
</feature>
<feature type="binding site" evidence="4">
    <location>
        <begin position="408"/>
        <end position="409"/>
    </location>
    <ligand>
        <name>substrate</name>
    </ligand>
</feature>
<feature type="active site" description="Proton donor/acceptor" evidence="3">
    <location>
        <position position="507"/>
    </location>
</feature>
<evidence type="ECO:0000256" key="1">
    <source>
        <dbReference type="ARBA" id="ARBA00006775"/>
    </source>
</evidence>
<dbReference type="InterPro" id="IPR003469">
    <property type="entry name" value="Glyco_hydro_68"/>
</dbReference>